<dbReference type="Proteomes" id="UP001185092">
    <property type="component" value="Unassembled WGS sequence"/>
</dbReference>
<organism evidence="2 3">
    <name type="scientific">Aureibacter tunicatorum</name>
    <dbReference type="NCBI Taxonomy" id="866807"/>
    <lineage>
        <taxon>Bacteria</taxon>
        <taxon>Pseudomonadati</taxon>
        <taxon>Bacteroidota</taxon>
        <taxon>Cytophagia</taxon>
        <taxon>Cytophagales</taxon>
        <taxon>Persicobacteraceae</taxon>
        <taxon>Aureibacter</taxon>
    </lineage>
</organism>
<dbReference type="EMBL" id="JAVDQD010000002">
    <property type="protein sequence ID" value="MDR6239504.1"/>
    <property type="molecule type" value="Genomic_DNA"/>
</dbReference>
<proteinExistence type="predicted"/>
<dbReference type="Gene3D" id="2.40.50.1020">
    <property type="entry name" value="LytTr DNA-binding domain"/>
    <property type="match status" value="1"/>
</dbReference>
<dbReference type="AlphaFoldDB" id="A0AAE3XP68"/>
<evidence type="ECO:0000313" key="2">
    <source>
        <dbReference type="EMBL" id="MDR6239504.1"/>
    </source>
</evidence>
<dbReference type="Pfam" id="PF04397">
    <property type="entry name" value="LytTR"/>
    <property type="match status" value="1"/>
</dbReference>
<dbReference type="SMART" id="SM00850">
    <property type="entry name" value="LytTR"/>
    <property type="match status" value="1"/>
</dbReference>
<protein>
    <submittedName>
        <fullName evidence="2">DNA-binding LytR/AlgR family response regulator</fullName>
    </submittedName>
</protein>
<gene>
    <name evidence="2" type="ORF">HNQ88_002541</name>
</gene>
<evidence type="ECO:0000313" key="3">
    <source>
        <dbReference type="Proteomes" id="UP001185092"/>
    </source>
</evidence>
<evidence type="ECO:0000259" key="1">
    <source>
        <dbReference type="SMART" id="SM00850"/>
    </source>
</evidence>
<accession>A0AAE3XP68</accession>
<feature type="domain" description="HTH LytTR-type" evidence="1">
    <location>
        <begin position="17"/>
        <end position="115"/>
    </location>
</feature>
<dbReference type="RefSeq" id="WP_309939172.1">
    <property type="nucleotide sequence ID" value="NZ_AP025305.1"/>
</dbReference>
<dbReference type="GO" id="GO:0003677">
    <property type="term" value="F:DNA binding"/>
    <property type="evidence" value="ECO:0007669"/>
    <property type="project" value="UniProtKB-KW"/>
</dbReference>
<keyword evidence="2" id="KW-0238">DNA-binding</keyword>
<keyword evidence="3" id="KW-1185">Reference proteome</keyword>
<reference evidence="2" key="1">
    <citation type="submission" date="2023-07" db="EMBL/GenBank/DDBJ databases">
        <title>Genomic Encyclopedia of Type Strains, Phase IV (KMG-IV): sequencing the most valuable type-strain genomes for metagenomic binning, comparative biology and taxonomic classification.</title>
        <authorList>
            <person name="Goeker M."/>
        </authorList>
    </citation>
    <scope>NUCLEOTIDE SEQUENCE</scope>
    <source>
        <strain evidence="2">DSM 26174</strain>
    </source>
</reference>
<dbReference type="InterPro" id="IPR007492">
    <property type="entry name" value="LytTR_DNA-bd_dom"/>
</dbReference>
<name>A0AAE3XP68_9BACT</name>
<comment type="caution">
    <text evidence="2">The sequence shown here is derived from an EMBL/GenBank/DDBJ whole genome shotgun (WGS) entry which is preliminary data.</text>
</comment>
<sequence>MFIGLSEKKIVIVDNDYNNYNIFLDEIICAYYDDEKITIETVDKVINYSLTDESKVIFNQMTFSNSLCQIHSRKVVNLNFIDRISSSNRRTIILKNNVEMKISRSRYYQLKYMLKSKK</sequence>